<keyword evidence="2" id="KW-0812">Transmembrane</keyword>
<keyword evidence="2" id="KW-1133">Transmembrane helix</keyword>
<feature type="compositionally biased region" description="Low complexity" evidence="1">
    <location>
        <begin position="48"/>
        <end position="60"/>
    </location>
</feature>
<comment type="caution">
    <text evidence="3">The sequence shown here is derived from an EMBL/GenBank/DDBJ whole genome shotgun (WGS) entry which is preliminary data.</text>
</comment>
<evidence type="ECO:0000256" key="2">
    <source>
        <dbReference type="SAM" id="Phobius"/>
    </source>
</evidence>
<accession>A0ABR8X5J8</accession>
<dbReference type="RefSeq" id="WP_191766926.1">
    <property type="nucleotide sequence ID" value="NZ_JACSPM010000004.1"/>
</dbReference>
<reference evidence="3 4" key="1">
    <citation type="submission" date="2020-08" db="EMBL/GenBank/DDBJ databases">
        <title>A Genomic Blueprint of the Chicken Gut Microbiome.</title>
        <authorList>
            <person name="Gilroy R."/>
            <person name="Ravi A."/>
            <person name="Getino M."/>
            <person name="Pursley I."/>
            <person name="Horton D.L."/>
            <person name="Alikhan N.-F."/>
            <person name="Baker D."/>
            <person name="Gharbi K."/>
            <person name="Hall N."/>
            <person name="Watson M."/>
            <person name="Adriaenssens E.M."/>
            <person name="Foster-Nyarko E."/>
            <person name="Jarju S."/>
            <person name="Secka A."/>
            <person name="Antonio M."/>
            <person name="Oren A."/>
            <person name="Chaudhuri R."/>
            <person name="La Ragione R.M."/>
            <person name="Hildebrand F."/>
            <person name="Pallen M.J."/>
        </authorList>
    </citation>
    <scope>NUCLEOTIDE SEQUENCE [LARGE SCALE GENOMIC DNA]</scope>
    <source>
        <strain evidence="3 4">Sa1CUA4</strain>
    </source>
</reference>
<sequence>MLLGGRMATNSQAGQGWRTLLIVSLIGIPAAVIATVVGGLILASLAGSSPGSGPQAGSPSDSTPAAEIPRDAQSPTPEPETSENPSAVQTAVFTPMPLSTHEAADTTSCKVPGNSGYSWENEISPIAGVPYTFGMTCIMSRDNAIGQVDYLVPAGASRITVTAGQPDDESNTTTTIRFEVVDVLSGGVLAAHDLSFGQSASIDVAVSGLVRIGLRASMLSFAVSPRDDWSRASWAEPTFR</sequence>
<feature type="transmembrane region" description="Helical" evidence="2">
    <location>
        <begin position="20"/>
        <end position="45"/>
    </location>
</feature>
<evidence type="ECO:0000313" key="3">
    <source>
        <dbReference type="EMBL" id="MBD8024602.1"/>
    </source>
</evidence>
<evidence type="ECO:0000256" key="1">
    <source>
        <dbReference type="SAM" id="MobiDB-lite"/>
    </source>
</evidence>
<evidence type="ECO:0008006" key="5">
    <source>
        <dbReference type="Google" id="ProtNLM"/>
    </source>
</evidence>
<keyword evidence="2" id="KW-0472">Membrane</keyword>
<protein>
    <recommendedName>
        <fullName evidence="5">Glycosyl hydrolase family 98 putative carbohydrate-binding module domain-containing protein</fullName>
    </recommendedName>
</protein>
<proteinExistence type="predicted"/>
<dbReference type="EMBL" id="JACSPM010000004">
    <property type="protein sequence ID" value="MBD8024602.1"/>
    <property type="molecule type" value="Genomic_DNA"/>
</dbReference>
<name>A0ABR8X5J8_9MICO</name>
<feature type="region of interest" description="Disordered" evidence="1">
    <location>
        <begin position="48"/>
        <end position="87"/>
    </location>
</feature>
<keyword evidence="4" id="KW-1185">Reference proteome</keyword>
<dbReference type="Proteomes" id="UP000602532">
    <property type="component" value="Unassembled WGS sequence"/>
</dbReference>
<gene>
    <name evidence="3" type="ORF">H9622_13525</name>
</gene>
<evidence type="ECO:0000313" key="4">
    <source>
        <dbReference type="Proteomes" id="UP000602532"/>
    </source>
</evidence>
<organism evidence="3 4">
    <name type="scientific">Microbacterium gallinarum</name>
    <dbReference type="NCBI Taxonomy" id="2762209"/>
    <lineage>
        <taxon>Bacteria</taxon>
        <taxon>Bacillati</taxon>
        <taxon>Actinomycetota</taxon>
        <taxon>Actinomycetes</taxon>
        <taxon>Micrococcales</taxon>
        <taxon>Microbacteriaceae</taxon>
        <taxon>Microbacterium</taxon>
    </lineage>
</organism>